<comment type="caution">
    <text evidence="3">The sequence shown here is derived from an EMBL/GenBank/DDBJ whole genome shotgun (WGS) entry which is preliminary data.</text>
</comment>
<dbReference type="EMBL" id="JAYKXN010000002">
    <property type="protein sequence ID" value="KAK7310063.1"/>
    <property type="molecule type" value="Genomic_DNA"/>
</dbReference>
<evidence type="ECO:0000313" key="3">
    <source>
        <dbReference type="EMBL" id="KAK7310063.1"/>
    </source>
</evidence>
<dbReference type="GO" id="GO:0034976">
    <property type="term" value="P:response to endoplasmic reticulum stress"/>
    <property type="evidence" value="ECO:0007669"/>
    <property type="project" value="TreeGrafter"/>
</dbReference>
<dbReference type="PANTHER" id="PTHR18929">
    <property type="entry name" value="PROTEIN DISULFIDE ISOMERASE"/>
    <property type="match status" value="1"/>
</dbReference>
<dbReference type="AlphaFoldDB" id="A0AAN9K562"/>
<evidence type="ECO:0000313" key="4">
    <source>
        <dbReference type="Proteomes" id="UP001359559"/>
    </source>
</evidence>
<dbReference type="InterPro" id="IPR036249">
    <property type="entry name" value="Thioredoxin-like_sf"/>
</dbReference>
<dbReference type="GO" id="GO:0003756">
    <property type="term" value="F:protein disulfide isomerase activity"/>
    <property type="evidence" value="ECO:0007669"/>
    <property type="project" value="TreeGrafter"/>
</dbReference>
<proteinExistence type="inferred from homology"/>
<gene>
    <name evidence="3" type="ORF">RJT34_07284</name>
</gene>
<dbReference type="PROSITE" id="PS51352">
    <property type="entry name" value="THIOREDOXIN_2"/>
    <property type="match status" value="1"/>
</dbReference>
<comment type="similarity">
    <text evidence="1">Belongs to the protein disulfide isomerase family.</text>
</comment>
<dbReference type="PROSITE" id="PS00194">
    <property type="entry name" value="THIOREDOXIN_1"/>
    <property type="match status" value="1"/>
</dbReference>
<evidence type="ECO:0000259" key="2">
    <source>
        <dbReference type="PROSITE" id="PS51352"/>
    </source>
</evidence>
<dbReference type="CDD" id="cd02961">
    <property type="entry name" value="PDI_a_family"/>
    <property type="match status" value="1"/>
</dbReference>
<dbReference type="GO" id="GO:0006457">
    <property type="term" value="P:protein folding"/>
    <property type="evidence" value="ECO:0007669"/>
    <property type="project" value="TreeGrafter"/>
</dbReference>
<evidence type="ECO:0000256" key="1">
    <source>
        <dbReference type="ARBA" id="ARBA00006347"/>
    </source>
</evidence>
<name>A0AAN9K562_CLITE</name>
<dbReference type="InterPro" id="IPR017937">
    <property type="entry name" value="Thioredoxin_CS"/>
</dbReference>
<organism evidence="3 4">
    <name type="scientific">Clitoria ternatea</name>
    <name type="common">Butterfly pea</name>
    <dbReference type="NCBI Taxonomy" id="43366"/>
    <lineage>
        <taxon>Eukaryota</taxon>
        <taxon>Viridiplantae</taxon>
        <taxon>Streptophyta</taxon>
        <taxon>Embryophyta</taxon>
        <taxon>Tracheophyta</taxon>
        <taxon>Spermatophyta</taxon>
        <taxon>Magnoliopsida</taxon>
        <taxon>eudicotyledons</taxon>
        <taxon>Gunneridae</taxon>
        <taxon>Pentapetalae</taxon>
        <taxon>rosids</taxon>
        <taxon>fabids</taxon>
        <taxon>Fabales</taxon>
        <taxon>Fabaceae</taxon>
        <taxon>Papilionoideae</taxon>
        <taxon>50 kb inversion clade</taxon>
        <taxon>NPAAA clade</taxon>
        <taxon>indigoferoid/millettioid clade</taxon>
        <taxon>Phaseoleae</taxon>
        <taxon>Clitoria</taxon>
    </lineage>
</organism>
<dbReference type="PANTHER" id="PTHR18929:SF246">
    <property type="entry name" value="PROTEIN DISULFIDE ISOMERASE-LIKE 1-4"/>
    <property type="match status" value="1"/>
</dbReference>
<dbReference type="Gene3D" id="3.40.30.10">
    <property type="entry name" value="Glutaredoxin"/>
    <property type="match status" value="2"/>
</dbReference>
<feature type="domain" description="Thioredoxin" evidence="2">
    <location>
        <begin position="1"/>
        <end position="144"/>
    </location>
</feature>
<dbReference type="GO" id="GO:0005783">
    <property type="term" value="C:endoplasmic reticulum"/>
    <property type="evidence" value="ECO:0007669"/>
    <property type="project" value="TreeGrafter"/>
</dbReference>
<dbReference type="Pfam" id="PF00085">
    <property type="entry name" value="Thioredoxin"/>
    <property type="match status" value="1"/>
</dbReference>
<dbReference type="SUPFAM" id="SSF52833">
    <property type="entry name" value="Thioredoxin-like"/>
    <property type="match status" value="1"/>
</dbReference>
<dbReference type="InterPro" id="IPR013766">
    <property type="entry name" value="Thioredoxin_domain"/>
</dbReference>
<dbReference type="Proteomes" id="UP001359559">
    <property type="component" value="Unassembled WGS sequence"/>
</dbReference>
<sequence length="282" mass="32373">MVEFYAPWCGHCQVLAPEYTTAATELKDQNIILAKVDATKENNLAQKYDVQHAVVAWIKKKTGPGIHNGPESEELVVASRLEDDVNFYQTVNPDMEKLFHINLDIKRPTLILIKKDKEKLNHFGEDFNQRIMEYFIKLIKKKHGKDISKDNRFFHFKTSLKSLIPLTLSHFSLPLRRSLADSPIPHRRQRKLNSHFPLIVSHLHGVPHRWRVSPEYLTSSSTLTVSHRWSRPSLVAEKAQLLFPSHCLSSDVGFPLSLIFTVWVSPESLTPPSAQVRPFSLL</sequence>
<reference evidence="3 4" key="1">
    <citation type="submission" date="2024-01" db="EMBL/GenBank/DDBJ databases">
        <title>The genomes of 5 underutilized Papilionoideae crops provide insights into root nodulation and disease resistance.</title>
        <authorList>
            <person name="Yuan L."/>
        </authorList>
    </citation>
    <scope>NUCLEOTIDE SEQUENCE [LARGE SCALE GENOMIC DNA]</scope>
    <source>
        <strain evidence="3">LY-2023</strain>
        <tissue evidence="3">Leaf</tissue>
    </source>
</reference>
<protein>
    <recommendedName>
        <fullName evidence="2">Thioredoxin domain-containing protein</fullName>
    </recommendedName>
</protein>
<keyword evidence="4" id="KW-1185">Reference proteome</keyword>
<accession>A0AAN9K562</accession>
<dbReference type="CDD" id="cd02981">
    <property type="entry name" value="PDI_b_family"/>
    <property type="match status" value="1"/>
</dbReference>